<organism evidence="2 3">
    <name type="scientific">Papaver nudicaule</name>
    <name type="common">Iceland poppy</name>
    <dbReference type="NCBI Taxonomy" id="74823"/>
    <lineage>
        <taxon>Eukaryota</taxon>
        <taxon>Viridiplantae</taxon>
        <taxon>Streptophyta</taxon>
        <taxon>Embryophyta</taxon>
        <taxon>Tracheophyta</taxon>
        <taxon>Spermatophyta</taxon>
        <taxon>Magnoliopsida</taxon>
        <taxon>Ranunculales</taxon>
        <taxon>Papaveraceae</taxon>
        <taxon>Papaveroideae</taxon>
        <taxon>Papaver</taxon>
    </lineage>
</organism>
<gene>
    <name evidence="2" type="ORF">MKW94_007842</name>
</gene>
<dbReference type="AlphaFoldDB" id="A0AA41V116"/>
<dbReference type="InterPro" id="IPR006016">
    <property type="entry name" value="UspA"/>
</dbReference>
<reference evidence="2" key="1">
    <citation type="submission" date="2022-03" db="EMBL/GenBank/DDBJ databases">
        <title>A functionally conserved STORR gene fusion in Papaver species that diverged 16.8 million years ago.</title>
        <authorList>
            <person name="Catania T."/>
        </authorList>
    </citation>
    <scope>NUCLEOTIDE SEQUENCE</scope>
    <source>
        <strain evidence="2">S-191538</strain>
    </source>
</reference>
<name>A0AA41V116_PAPNU</name>
<proteinExistence type="predicted"/>
<keyword evidence="3" id="KW-1185">Reference proteome</keyword>
<feature type="domain" description="UspA" evidence="1">
    <location>
        <begin position="89"/>
        <end position="139"/>
    </location>
</feature>
<accession>A0AA41V116</accession>
<comment type="caution">
    <text evidence="2">The sequence shown here is derived from an EMBL/GenBank/DDBJ whole genome shotgun (WGS) entry which is preliminary data.</text>
</comment>
<evidence type="ECO:0000313" key="2">
    <source>
        <dbReference type="EMBL" id="MCL7027559.1"/>
    </source>
</evidence>
<dbReference type="CDD" id="cd23659">
    <property type="entry name" value="USP_At3g01520-like"/>
    <property type="match status" value="1"/>
</dbReference>
<sequence>MASGNLGCVLVTVDGSEESMNALKWAIANVKLRPSSGSQVQDEGFFLILHVQSAPNIITGLNPGSIPFGRPGHFEVPAFAQAVEAHQRRISDAIISHAVEICTEKEVKYKTQVVVGDPKEVICDVAENQHVDLLVMGCRPFGPIKSCSPKLECSKILN</sequence>
<dbReference type="EMBL" id="JAJJMA010069548">
    <property type="protein sequence ID" value="MCL7027559.1"/>
    <property type="molecule type" value="Genomic_DNA"/>
</dbReference>
<dbReference type="Proteomes" id="UP001177140">
    <property type="component" value="Unassembled WGS sequence"/>
</dbReference>
<protein>
    <recommendedName>
        <fullName evidence="1">UspA domain-containing protein</fullName>
    </recommendedName>
</protein>
<dbReference type="PANTHER" id="PTHR31964:SF122">
    <property type="entry name" value="OS02G0760500 PROTEIN"/>
    <property type="match status" value="1"/>
</dbReference>
<dbReference type="SUPFAM" id="SSF52402">
    <property type="entry name" value="Adenine nucleotide alpha hydrolases-like"/>
    <property type="match status" value="1"/>
</dbReference>
<dbReference type="Gene3D" id="3.40.50.620">
    <property type="entry name" value="HUPs"/>
    <property type="match status" value="1"/>
</dbReference>
<evidence type="ECO:0000259" key="1">
    <source>
        <dbReference type="Pfam" id="PF00582"/>
    </source>
</evidence>
<dbReference type="InterPro" id="IPR014729">
    <property type="entry name" value="Rossmann-like_a/b/a_fold"/>
</dbReference>
<dbReference type="Pfam" id="PF00582">
    <property type="entry name" value="Usp"/>
    <property type="match status" value="1"/>
</dbReference>
<dbReference type="PANTHER" id="PTHR31964">
    <property type="entry name" value="ADENINE NUCLEOTIDE ALPHA HYDROLASES-LIKE SUPERFAMILY PROTEIN"/>
    <property type="match status" value="1"/>
</dbReference>
<evidence type="ECO:0000313" key="3">
    <source>
        <dbReference type="Proteomes" id="UP001177140"/>
    </source>
</evidence>